<dbReference type="Proteomes" id="UP000006753">
    <property type="component" value="Unassembled WGS sequence"/>
</dbReference>
<evidence type="ECO:0000313" key="4">
    <source>
        <dbReference type="Proteomes" id="UP000006753"/>
    </source>
</evidence>
<dbReference type="GeneID" id="18762289"/>
<protein>
    <submittedName>
        <fullName evidence="3">Uncharacterized protein</fullName>
    </submittedName>
</protein>
<keyword evidence="2" id="KW-0732">Signal</keyword>
<dbReference type="OrthoDB" id="10413441at2759"/>
<feature type="signal peptide" evidence="2">
    <location>
        <begin position="1"/>
        <end position="17"/>
    </location>
</feature>
<accession>K1WRS4</accession>
<organism evidence="3 4">
    <name type="scientific">Marssonina brunnea f. sp. multigermtubi (strain MB_m1)</name>
    <name type="common">Marssonina leaf spot fungus</name>
    <dbReference type="NCBI Taxonomy" id="1072389"/>
    <lineage>
        <taxon>Eukaryota</taxon>
        <taxon>Fungi</taxon>
        <taxon>Dikarya</taxon>
        <taxon>Ascomycota</taxon>
        <taxon>Pezizomycotina</taxon>
        <taxon>Leotiomycetes</taxon>
        <taxon>Helotiales</taxon>
        <taxon>Drepanopezizaceae</taxon>
        <taxon>Drepanopeziza</taxon>
    </lineage>
</organism>
<feature type="region of interest" description="Disordered" evidence="1">
    <location>
        <begin position="58"/>
        <end position="110"/>
    </location>
</feature>
<gene>
    <name evidence="3" type="ORF">MBM_06354</name>
</gene>
<dbReference type="AlphaFoldDB" id="K1WRS4"/>
<feature type="chain" id="PRO_5003854918" evidence="2">
    <location>
        <begin position="18"/>
        <end position="132"/>
    </location>
</feature>
<proteinExistence type="predicted"/>
<sequence length="132" mass="14414">MQLLLPFLTTLLASAAAIPLENRWEEVPAHPIDVHEALDSGLLPAAFTKIVENKLKVRRQEGGATPDSSDPWSDFLKGAPGNFESIFEDSSKVKGQGGDSSSDPADLWSEISKEAPEILESISENHSKFKRQ</sequence>
<dbReference type="HOGENOM" id="CLU_1917494_0_0_1"/>
<evidence type="ECO:0000256" key="2">
    <source>
        <dbReference type="SAM" id="SignalP"/>
    </source>
</evidence>
<evidence type="ECO:0000313" key="3">
    <source>
        <dbReference type="EMBL" id="EKD15726.1"/>
    </source>
</evidence>
<name>K1WRS4_MARBU</name>
<keyword evidence="4" id="KW-1185">Reference proteome</keyword>
<evidence type="ECO:0000256" key="1">
    <source>
        <dbReference type="SAM" id="MobiDB-lite"/>
    </source>
</evidence>
<reference evidence="3 4" key="1">
    <citation type="journal article" date="2012" name="BMC Genomics">
        <title>Sequencing the genome of Marssonina brunnea reveals fungus-poplar co-evolution.</title>
        <authorList>
            <person name="Zhu S."/>
            <person name="Cao Y.-Z."/>
            <person name="Jiang C."/>
            <person name="Tan B.-Y."/>
            <person name="Wang Z."/>
            <person name="Feng S."/>
            <person name="Zhang L."/>
            <person name="Su X.-H."/>
            <person name="Brejova B."/>
            <person name="Vinar T."/>
            <person name="Xu M."/>
            <person name="Wang M.-X."/>
            <person name="Zhang S.-G."/>
            <person name="Huang M.-R."/>
            <person name="Wu R."/>
            <person name="Zhou Y."/>
        </authorList>
    </citation>
    <scope>NUCLEOTIDE SEQUENCE [LARGE SCALE GENOMIC DNA]</scope>
    <source>
        <strain evidence="3 4">MB_m1</strain>
    </source>
</reference>
<dbReference type="EMBL" id="JH921441">
    <property type="protein sequence ID" value="EKD15726.1"/>
    <property type="molecule type" value="Genomic_DNA"/>
</dbReference>
<dbReference type="KEGG" id="mbe:MBM_06354"/>
<dbReference type="InParanoid" id="K1WRS4"/>